<evidence type="ECO:0000313" key="6">
    <source>
        <dbReference type="Proteomes" id="UP000565155"/>
    </source>
</evidence>
<keyword evidence="2" id="KW-0378">Hydrolase</keyword>
<sequence length="145" mass="16088">MLTSNIQKSIRNSYQNLQAQLDNFVPRRAQNYLVAEIAKTLCGQYHKSNRILVAEAGTGIGKSLSYLMAAIPVAVHNNRKVVISTATVALQEQLVNKDLPLFRRITDREFSFILAKGRQRYCCAEKLATASGVDGGQLAMFETKP</sequence>
<dbReference type="GO" id="GO:0004386">
    <property type="term" value="F:helicase activity"/>
    <property type="evidence" value="ECO:0007669"/>
    <property type="project" value="UniProtKB-KW"/>
</dbReference>
<dbReference type="AlphaFoldDB" id="A0A7Y0N422"/>
<evidence type="ECO:0000256" key="3">
    <source>
        <dbReference type="ARBA" id="ARBA00022840"/>
    </source>
</evidence>
<dbReference type="GO" id="GO:0016787">
    <property type="term" value="F:hydrolase activity"/>
    <property type="evidence" value="ECO:0007669"/>
    <property type="project" value="UniProtKB-KW"/>
</dbReference>
<keyword evidence="3" id="KW-0067">ATP-binding</keyword>
<name>A0A7Y0N422_VIBAL</name>
<dbReference type="Gene3D" id="3.40.50.300">
    <property type="entry name" value="P-loop containing nucleotide triphosphate hydrolases"/>
    <property type="match status" value="1"/>
</dbReference>
<dbReference type="Proteomes" id="UP000565155">
    <property type="component" value="Unassembled WGS sequence"/>
</dbReference>
<protein>
    <submittedName>
        <fullName evidence="5">ATP-dependent DNA helicase DinG</fullName>
    </submittedName>
</protein>
<feature type="domain" description="Helicase ATP-binding" evidence="4">
    <location>
        <begin position="16"/>
        <end position="145"/>
    </location>
</feature>
<proteinExistence type="predicted"/>
<dbReference type="GO" id="GO:0005524">
    <property type="term" value="F:ATP binding"/>
    <property type="evidence" value="ECO:0007669"/>
    <property type="project" value="UniProtKB-KW"/>
</dbReference>
<keyword evidence="5" id="KW-0347">Helicase</keyword>
<gene>
    <name evidence="5" type="ORF">HKB35_30095</name>
</gene>
<accession>A0A7Y0N422</accession>
<dbReference type="InterPro" id="IPR027417">
    <property type="entry name" value="P-loop_NTPase"/>
</dbReference>
<dbReference type="PROSITE" id="PS51193">
    <property type="entry name" value="HELICASE_ATP_BIND_2"/>
    <property type="match status" value="1"/>
</dbReference>
<evidence type="ECO:0000259" key="4">
    <source>
        <dbReference type="PROSITE" id="PS51193"/>
    </source>
</evidence>
<evidence type="ECO:0000256" key="1">
    <source>
        <dbReference type="ARBA" id="ARBA00022741"/>
    </source>
</evidence>
<dbReference type="EMBL" id="JABCMA010001116">
    <property type="protein sequence ID" value="NMR77834.1"/>
    <property type="molecule type" value="Genomic_DNA"/>
</dbReference>
<organism evidence="5 6">
    <name type="scientific">Vibrio alginolyticus</name>
    <dbReference type="NCBI Taxonomy" id="663"/>
    <lineage>
        <taxon>Bacteria</taxon>
        <taxon>Pseudomonadati</taxon>
        <taxon>Pseudomonadota</taxon>
        <taxon>Gammaproteobacteria</taxon>
        <taxon>Vibrionales</taxon>
        <taxon>Vibrionaceae</taxon>
        <taxon>Vibrio</taxon>
    </lineage>
</organism>
<evidence type="ECO:0000313" key="5">
    <source>
        <dbReference type="EMBL" id="NMR77834.1"/>
    </source>
</evidence>
<dbReference type="SUPFAM" id="SSF52540">
    <property type="entry name" value="P-loop containing nucleoside triphosphate hydrolases"/>
    <property type="match status" value="1"/>
</dbReference>
<feature type="non-terminal residue" evidence="5">
    <location>
        <position position="145"/>
    </location>
</feature>
<dbReference type="InterPro" id="IPR014013">
    <property type="entry name" value="Helic_SF1/SF2_ATP-bd_DinG/Rad3"/>
</dbReference>
<keyword evidence="1" id="KW-0547">Nucleotide-binding</keyword>
<reference evidence="5 6" key="1">
    <citation type="submission" date="2020-04" db="EMBL/GenBank/DDBJ databases">
        <title>Whole-genome sequencing of Vibrio spp. from China reveals different genetic environments of blaCTX-M-14 among diverse lineages.</title>
        <authorList>
            <person name="Zheng Z."/>
            <person name="Ye L."/>
            <person name="Chen S."/>
        </authorList>
    </citation>
    <scope>NUCLEOTIDE SEQUENCE [LARGE SCALE GENOMIC DNA]</scope>
    <source>
        <strain evidence="5 6">Vb1636</strain>
    </source>
</reference>
<evidence type="ECO:0000256" key="2">
    <source>
        <dbReference type="ARBA" id="ARBA00022801"/>
    </source>
</evidence>
<comment type="caution">
    <text evidence="5">The sequence shown here is derived from an EMBL/GenBank/DDBJ whole genome shotgun (WGS) entry which is preliminary data.</text>
</comment>